<evidence type="ECO:0000313" key="3">
    <source>
        <dbReference type="Proteomes" id="UP001066276"/>
    </source>
</evidence>
<organism evidence="2 3">
    <name type="scientific">Pleurodeles waltl</name>
    <name type="common">Iberian ribbed newt</name>
    <dbReference type="NCBI Taxonomy" id="8319"/>
    <lineage>
        <taxon>Eukaryota</taxon>
        <taxon>Metazoa</taxon>
        <taxon>Chordata</taxon>
        <taxon>Craniata</taxon>
        <taxon>Vertebrata</taxon>
        <taxon>Euteleostomi</taxon>
        <taxon>Amphibia</taxon>
        <taxon>Batrachia</taxon>
        <taxon>Caudata</taxon>
        <taxon>Salamandroidea</taxon>
        <taxon>Salamandridae</taxon>
        <taxon>Pleurodelinae</taxon>
        <taxon>Pleurodeles</taxon>
    </lineage>
</organism>
<accession>A0AAV7VYX3</accession>
<protein>
    <submittedName>
        <fullName evidence="2">Uncharacterized protein</fullName>
    </submittedName>
</protein>
<sequence length="160" mass="18501">MTEEMDISSKDSQEENIKRLISKEVGESIKSALSMFWKECGKKGGLLEEDQYWSLSDEEEYEKRGPGGKCLEKRKHSGEEDFERGYPLIKKKLVSGVLSGTMERQANPAKDMAGETSWKNKDYSDEYDELILDMNDENDMDEFDVLEKEETGQNKQYMNL</sequence>
<name>A0AAV7VYX3_PLEWA</name>
<feature type="region of interest" description="Disordered" evidence="1">
    <location>
        <begin position="57"/>
        <end position="77"/>
    </location>
</feature>
<proteinExistence type="predicted"/>
<reference evidence="2" key="1">
    <citation type="journal article" date="2022" name="bioRxiv">
        <title>Sequencing and chromosome-scale assembly of the giantPleurodeles waltlgenome.</title>
        <authorList>
            <person name="Brown T."/>
            <person name="Elewa A."/>
            <person name="Iarovenko S."/>
            <person name="Subramanian E."/>
            <person name="Araus A.J."/>
            <person name="Petzold A."/>
            <person name="Susuki M."/>
            <person name="Suzuki K.-i.T."/>
            <person name="Hayashi T."/>
            <person name="Toyoda A."/>
            <person name="Oliveira C."/>
            <person name="Osipova E."/>
            <person name="Leigh N.D."/>
            <person name="Simon A."/>
            <person name="Yun M.H."/>
        </authorList>
    </citation>
    <scope>NUCLEOTIDE SEQUENCE</scope>
    <source>
        <strain evidence="2">20211129_DDA</strain>
        <tissue evidence="2">Liver</tissue>
    </source>
</reference>
<dbReference type="EMBL" id="JANPWB010000002">
    <property type="protein sequence ID" value="KAJ1205601.1"/>
    <property type="molecule type" value="Genomic_DNA"/>
</dbReference>
<dbReference type="AlphaFoldDB" id="A0AAV7VYX3"/>
<keyword evidence="3" id="KW-1185">Reference proteome</keyword>
<gene>
    <name evidence="2" type="ORF">NDU88_001029</name>
</gene>
<evidence type="ECO:0000313" key="2">
    <source>
        <dbReference type="EMBL" id="KAJ1205601.1"/>
    </source>
</evidence>
<dbReference type="Proteomes" id="UP001066276">
    <property type="component" value="Chromosome 1_2"/>
</dbReference>
<comment type="caution">
    <text evidence="2">The sequence shown here is derived from an EMBL/GenBank/DDBJ whole genome shotgun (WGS) entry which is preliminary data.</text>
</comment>
<evidence type="ECO:0000256" key="1">
    <source>
        <dbReference type="SAM" id="MobiDB-lite"/>
    </source>
</evidence>